<keyword evidence="8" id="KW-0547">Nucleotide-binding</keyword>
<dbReference type="SMART" id="SM00388">
    <property type="entry name" value="HisKA"/>
    <property type="match status" value="1"/>
</dbReference>
<evidence type="ECO:0000256" key="13">
    <source>
        <dbReference type="ARBA" id="ARBA00023136"/>
    </source>
</evidence>
<evidence type="ECO:0000256" key="8">
    <source>
        <dbReference type="ARBA" id="ARBA00022741"/>
    </source>
</evidence>
<dbReference type="Pfam" id="PF02518">
    <property type="entry name" value="HATPase_c"/>
    <property type="match status" value="1"/>
</dbReference>
<dbReference type="Gene3D" id="1.10.287.130">
    <property type="match status" value="1"/>
</dbReference>
<reference evidence="17 18" key="1">
    <citation type="submission" date="2016-05" db="EMBL/GenBank/DDBJ databases">
        <title>Paenibacillus oryzae. sp. nov., isolated from the rice root.</title>
        <authorList>
            <person name="Zhang J."/>
            <person name="Zhang X."/>
        </authorList>
    </citation>
    <scope>NUCLEOTIDE SEQUENCE [LARGE SCALE GENOMIC DNA]</scope>
    <source>
        <strain evidence="17 18">1DrF-4</strain>
    </source>
</reference>
<dbReference type="FunFam" id="3.30.565.10:FF:000006">
    <property type="entry name" value="Sensor histidine kinase WalK"/>
    <property type="match status" value="1"/>
</dbReference>
<evidence type="ECO:0000256" key="14">
    <source>
        <dbReference type="SAM" id="Phobius"/>
    </source>
</evidence>
<feature type="transmembrane region" description="Helical" evidence="14">
    <location>
        <begin position="52"/>
        <end position="71"/>
    </location>
</feature>
<name>A0A1A5YEK8_9BACL</name>
<keyword evidence="4" id="KW-1003">Cell membrane</keyword>
<dbReference type="GO" id="GO:0005886">
    <property type="term" value="C:plasma membrane"/>
    <property type="evidence" value="ECO:0007669"/>
    <property type="project" value="UniProtKB-SubCell"/>
</dbReference>
<dbReference type="RefSeq" id="WP_068685411.1">
    <property type="nucleotide sequence ID" value="NZ_LYPA01000067.1"/>
</dbReference>
<dbReference type="FunFam" id="1.10.287.130:FF:000008">
    <property type="entry name" value="Two-component sensor histidine kinase"/>
    <property type="match status" value="1"/>
</dbReference>
<evidence type="ECO:0000256" key="1">
    <source>
        <dbReference type="ARBA" id="ARBA00000085"/>
    </source>
</evidence>
<dbReference type="InterPro" id="IPR004358">
    <property type="entry name" value="Sig_transdc_His_kin-like_C"/>
</dbReference>
<keyword evidence="5" id="KW-0597">Phosphoprotein</keyword>
<dbReference type="Gene3D" id="6.10.340.10">
    <property type="match status" value="1"/>
</dbReference>
<accession>A0A1A5YEK8</accession>
<keyword evidence="18" id="KW-1185">Reference proteome</keyword>
<dbReference type="PROSITE" id="PS50885">
    <property type="entry name" value="HAMP"/>
    <property type="match status" value="1"/>
</dbReference>
<evidence type="ECO:0000256" key="12">
    <source>
        <dbReference type="ARBA" id="ARBA00023012"/>
    </source>
</evidence>
<evidence type="ECO:0000313" key="17">
    <source>
        <dbReference type="EMBL" id="OBR64019.1"/>
    </source>
</evidence>
<keyword evidence="12" id="KW-0902">Two-component regulatory system</keyword>
<evidence type="ECO:0000256" key="11">
    <source>
        <dbReference type="ARBA" id="ARBA00022989"/>
    </source>
</evidence>
<evidence type="ECO:0000256" key="10">
    <source>
        <dbReference type="ARBA" id="ARBA00022840"/>
    </source>
</evidence>
<dbReference type="Pfam" id="PF00672">
    <property type="entry name" value="HAMP"/>
    <property type="match status" value="1"/>
</dbReference>
<dbReference type="CDD" id="cd00082">
    <property type="entry name" value="HisKA"/>
    <property type="match status" value="1"/>
</dbReference>
<gene>
    <name evidence="17" type="ORF">A7K91_20215</name>
</gene>
<evidence type="ECO:0000256" key="7">
    <source>
        <dbReference type="ARBA" id="ARBA00022692"/>
    </source>
</evidence>
<keyword evidence="13 14" id="KW-0472">Membrane</keyword>
<evidence type="ECO:0000313" key="18">
    <source>
        <dbReference type="Proteomes" id="UP000092024"/>
    </source>
</evidence>
<dbReference type="InterPro" id="IPR036890">
    <property type="entry name" value="HATPase_C_sf"/>
</dbReference>
<comment type="caution">
    <text evidence="17">The sequence shown here is derived from an EMBL/GenBank/DDBJ whole genome shotgun (WGS) entry which is preliminary data.</text>
</comment>
<organism evidence="17 18">
    <name type="scientific">Paenibacillus oryzae</name>
    <dbReference type="NCBI Taxonomy" id="1844972"/>
    <lineage>
        <taxon>Bacteria</taxon>
        <taxon>Bacillati</taxon>
        <taxon>Bacillota</taxon>
        <taxon>Bacilli</taxon>
        <taxon>Bacillales</taxon>
        <taxon>Paenibacillaceae</taxon>
        <taxon>Paenibacillus</taxon>
    </lineage>
</organism>
<keyword evidence="7 14" id="KW-0812">Transmembrane</keyword>
<dbReference type="PROSITE" id="PS50109">
    <property type="entry name" value="HIS_KIN"/>
    <property type="match status" value="1"/>
</dbReference>
<dbReference type="EC" id="2.7.13.3" evidence="3"/>
<dbReference type="Proteomes" id="UP000092024">
    <property type="component" value="Unassembled WGS sequence"/>
</dbReference>
<proteinExistence type="predicted"/>
<evidence type="ECO:0000259" key="16">
    <source>
        <dbReference type="PROSITE" id="PS50885"/>
    </source>
</evidence>
<feature type="transmembrane region" description="Helical" evidence="14">
    <location>
        <begin position="20"/>
        <end position="40"/>
    </location>
</feature>
<dbReference type="Pfam" id="PF00512">
    <property type="entry name" value="HisKA"/>
    <property type="match status" value="1"/>
</dbReference>
<dbReference type="EMBL" id="LYPA01000067">
    <property type="protein sequence ID" value="OBR64019.1"/>
    <property type="molecule type" value="Genomic_DNA"/>
</dbReference>
<dbReference type="PRINTS" id="PR00344">
    <property type="entry name" value="BCTRLSENSOR"/>
</dbReference>
<dbReference type="CDD" id="cd00075">
    <property type="entry name" value="HATPase"/>
    <property type="match status" value="1"/>
</dbReference>
<dbReference type="AlphaFoldDB" id="A0A1A5YEK8"/>
<evidence type="ECO:0000259" key="15">
    <source>
        <dbReference type="PROSITE" id="PS50109"/>
    </source>
</evidence>
<protein>
    <recommendedName>
        <fullName evidence="3">histidine kinase</fullName>
        <ecNumber evidence="3">2.7.13.3</ecNumber>
    </recommendedName>
</protein>
<evidence type="ECO:0000256" key="9">
    <source>
        <dbReference type="ARBA" id="ARBA00022777"/>
    </source>
</evidence>
<dbReference type="PANTHER" id="PTHR45528:SF8">
    <property type="entry name" value="HISTIDINE KINASE"/>
    <property type="match status" value="1"/>
</dbReference>
<dbReference type="OrthoDB" id="9792991at2"/>
<evidence type="ECO:0000256" key="4">
    <source>
        <dbReference type="ARBA" id="ARBA00022475"/>
    </source>
</evidence>
<dbReference type="InterPro" id="IPR036097">
    <property type="entry name" value="HisK_dim/P_sf"/>
</dbReference>
<comment type="subcellular location">
    <subcellularLocation>
        <location evidence="2">Cell membrane</location>
        <topology evidence="2">Multi-pass membrane protein</topology>
    </subcellularLocation>
</comment>
<feature type="domain" description="HAMP" evidence="16">
    <location>
        <begin position="74"/>
        <end position="126"/>
    </location>
</feature>
<dbReference type="SMART" id="SM00304">
    <property type="entry name" value="HAMP"/>
    <property type="match status" value="1"/>
</dbReference>
<keyword evidence="6" id="KW-0808">Transferase</keyword>
<dbReference type="PANTHER" id="PTHR45528">
    <property type="entry name" value="SENSOR HISTIDINE KINASE CPXA"/>
    <property type="match status" value="1"/>
</dbReference>
<dbReference type="STRING" id="1844972.A7K91_20215"/>
<keyword evidence="11 14" id="KW-1133">Transmembrane helix</keyword>
<dbReference type="CDD" id="cd06225">
    <property type="entry name" value="HAMP"/>
    <property type="match status" value="1"/>
</dbReference>
<keyword evidence="9 17" id="KW-0418">Kinase</keyword>
<evidence type="ECO:0000256" key="6">
    <source>
        <dbReference type="ARBA" id="ARBA00022679"/>
    </source>
</evidence>
<feature type="domain" description="Histidine kinase" evidence="15">
    <location>
        <begin position="141"/>
        <end position="360"/>
    </location>
</feature>
<dbReference type="SUPFAM" id="SSF158472">
    <property type="entry name" value="HAMP domain-like"/>
    <property type="match status" value="1"/>
</dbReference>
<dbReference type="InterPro" id="IPR005467">
    <property type="entry name" value="His_kinase_dom"/>
</dbReference>
<evidence type="ECO:0000256" key="5">
    <source>
        <dbReference type="ARBA" id="ARBA00022553"/>
    </source>
</evidence>
<dbReference type="InterPro" id="IPR003660">
    <property type="entry name" value="HAMP_dom"/>
</dbReference>
<dbReference type="SMART" id="SM00387">
    <property type="entry name" value="HATPase_c"/>
    <property type="match status" value="1"/>
</dbReference>
<dbReference type="InterPro" id="IPR050398">
    <property type="entry name" value="HssS/ArlS-like"/>
</dbReference>
<dbReference type="SUPFAM" id="SSF47384">
    <property type="entry name" value="Homodimeric domain of signal transducing histidine kinase"/>
    <property type="match status" value="1"/>
</dbReference>
<dbReference type="GO" id="GO:0000155">
    <property type="term" value="F:phosphorelay sensor kinase activity"/>
    <property type="evidence" value="ECO:0007669"/>
    <property type="project" value="InterPro"/>
</dbReference>
<dbReference type="InterPro" id="IPR003594">
    <property type="entry name" value="HATPase_dom"/>
</dbReference>
<keyword evidence="10" id="KW-0067">ATP-binding</keyword>
<dbReference type="InterPro" id="IPR003661">
    <property type="entry name" value="HisK_dim/P_dom"/>
</dbReference>
<dbReference type="Gene3D" id="3.30.565.10">
    <property type="entry name" value="Histidine kinase-like ATPase, C-terminal domain"/>
    <property type="match status" value="1"/>
</dbReference>
<evidence type="ECO:0000256" key="2">
    <source>
        <dbReference type="ARBA" id="ARBA00004651"/>
    </source>
</evidence>
<dbReference type="SUPFAM" id="SSF55874">
    <property type="entry name" value="ATPase domain of HSP90 chaperone/DNA topoisomerase II/histidine kinase"/>
    <property type="match status" value="1"/>
</dbReference>
<dbReference type="GO" id="GO:0005524">
    <property type="term" value="F:ATP binding"/>
    <property type="evidence" value="ECO:0007669"/>
    <property type="project" value="UniProtKB-KW"/>
</dbReference>
<comment type="catalytic activity">
    <reaction evidence="1">
        <text>ATP + protein L-histidine = ADP + protein N-phospho-L-histidine.</text>
        <dbReference type="EC" id="2.7.13.3"/>
    </reaction>
</comment>
<sequence>MKRLFKKPRKRIQINILLRVVLSATLAAGLNNLLIFFITNMNGWENEWIRTLFPYFITPFFVLIFILTFLLSTRRIVKDLMSLERGLQTISEGNLSYRVSMNRQDELGRVAHNINQMTERLQKQMLKEREIENSKMEMITGISHDLRTPLTSIIGYIELLRTNTFQNQEEYNRFVNNTHNKAIHLKKLLDDLFEYTKLNSVDATLDYKQVDLCQLVDQLLFDFEPIAQENHIQLHKDIGDSPIIMSIDSNKIARAIDNLLMNALKYSFKPGMIYVRIKKELTTITLEIENNGTHLTREQENKLFDRFYKVDHSRSSEGIQSGSGLGLSISKNIVELHRGTIVLDHVDTRFTFKITLPINNPS</sequence>
<evidence type="ECO:0000256" key="3">
    <source>
        <dbReference type="ARBA" id="ARBA00012438"/>
    </source>
</evidence>